<dbReference type="Proteomes" id="UP001529510">
    <property type="component" value="Unassembled WGS sequence"/>
</dbReference>
<gene>
    <name evidence="1" type="ORF">M9458_024824</name>
</gene>
<sequence>MAELISARWPAVCLYECCFNSHRPFFLVSPGKDQLVVFHTKDNRDLIVCLQGMVPAGDSRIGELVGTLLSHFK</sequence>
<proteinExistence type="predicted"/>
<evidence type="ECO:0000313" key="2">
    <source>
        <dbReference type="Proteomes" id="UP001529510"/>
    </source>
</evidence>
<evidence type="ECO:0000313" key="1">
    <source>
        <dbReference type="EMBL" id="KAL0179382.1"/>
    </source>
</evidence>
<reference evidence="1 2" key="1">
    <citation type="submission" date="2024-05" db="EMBL/GenBank/DDBJ databases">
        <title>Genome sequencing and assembly of Indian major carp, Cirrhinus mrigala (Hamilton, 1822).</title>
        <authorList>
            <person name="Mohindra V."/>
            <person name="Chowdhury L.M."/>
            <person name="Lal K."/>
            <person name="Jena J.K."/>
        </authorList>
    </citation>
    <scope>NUCLEOTIDE SEQUENCE [LARGE SCALE GENOMIC DNA]</scope>
    <source>
        <strain evidence="1">CM1030</strain>
        <tissue evidence="1">Blood</tissue>
    </source>
</reference>
<comment type="caution">
    <text evidence="1">The sequence shown here is derived from an EMBL/GenBank/DDBJ whole genome shotgun (WGS) entry which is preliminary data.</text>
</comment>
<dbReference type="EMBL" id="JAMKFB020000012">
    <property type="protein sequence ID" value="KAL0179382.1"/>
    <property type="molecule type" value="Genomic_DNA"/>
</dbReference>
<keyword evidence="2" id="KW-1185">Reference proteome</keyword>
<accession>A0ABD0Q070</accession>
<feature type="non-terminal residue" evidence="1">
    <location>
        <position position="73"/>
    </location>
</feature>
<name>A0ABD0Q070_CIRMR</name>
<protein>
    <submittedName>
        <fullName evidence="1">Uncharacterized protein</fullName>
    </submittedName>
</protein>
<dbReference type="AlphaFoldDB" id="A0ABD0Q070"/>
<organism evidence="1 2">
    <name type="scientific">Cirrhinus mrigala</name>
    <name type="common">Mrigala</name>
    <dbReference type="NCBI Taxonomy" id="683832"/>
    <lineage>
        <taxon>Eukaryota</taxon>
        <taxon>Metazoa</taxon>
        <taxon>Chordata</taxon>
        <taxon>Craniata</taxon>
        <taxon>Vertebrata</taxon>
        <taxon>Euteleostomi</taxon>
        <taxon>Actinopterygii</taxon>
        <taxon>Neopterygii</taxon>
        <taxon>Teleostei</taxon>
        <taxon>Ostariophysi</taxon>
        <taxon>Cypriniformes</taxon>
        <taxon>Cyprinidae</taxon>
        <taxon>Labeoninae</taxon>
        <taxon>Labeonini</taxon>
        <taxon>Cirrhinus</taxon>
    </lineage>
</organism>